<keyword evidence="7 8" id="KW-0560">Oxidoreductase</keyword>
<feature type="domain" description="Acyl-CoA dehydrogenase/oxidase C-terminal" evidence="9">
    <location>
        <begin position="226"/>
        <end position="375"/>
    </location>
</feature>
<keyword evidence="4" id="KW-0101">Branched-chain amino acid catabolism</keyword>
<dbReference type="FunFam" id="2.40.110.10:FF:000001">
    <property type="entry name" value="Acyl-CoA dehydrogenase, mitochondrial"/>
    <property type="match status" value="1"/>
</dbReference>
<dbReference type="Gene3D" id="1.20.140.10">
    <property type="entry name" value="Butyryl-CoA Dehydrogenase, subunit A, domain 3"/>
    <property type="match status" value="1"/>
</dbReference>
<protein>
    <submittedName>
        <fullName evidence="12">Acyl-CoA dehydrogenase family protein</fullName>
    </submittedName>
</protein>
<dbReference type="GO" id="GO:0009083">
    <property type="term" value="P:branched-chain amino acid catabolic process"/>
    <property type="evidence" value="ECO:0007669"/>
    <property type="project" value="UniProtKB-KW"/>
</dbReference>
<dbReference type="InterPro" id="IPR013786">
    <property type="entry name" value="AcylCoA_DH/ox_N"/>
</dbReference>
<dbReference type="AlphaFoldDB" id="A0A975PE67"/>
<evidence type="ECO:0000256" key="6">
    <source>
        <dbReference type="ARBA" id="ARBA00022827"/>
    </source>
</evidence>
<keyword evidence="13" id="KW-1185">Reference proteome</keyword>
<name>A0A975PE67_9MICC</name>
<evidence type="ECO:0000256" key="1">
    <source>
        <dbReference type="ARBA" id="ARBA00001974"/>
    </source>
</evidence>
<dbReference type="Proteomes" id="UP000680588">
    <property type="component" value="Chromosome"/>
</dbReference>
<dbReference type="Gene3D" id="2.40.110.10">
    <property type="entry name" value="Butyryl-CoA Dehydrogenase, subunit A, domain 2"/>
    <property type="match status" value="1"/>
</dbReference>
<organism evidence="12 13">
    <name type="scientific">Arthrobacter sunyaminii</name>
    <dbReference type="NCBI Taxonomy" id="2816859"/>
    <lineage>
        <taxon>Bacteria</taxon>
        <taxon>Bacillati</taxon>
        <taxon>Actinomycetota</taxon>
        <taxon>Actinomycetes</taxon>
        <taxon>Micrococcales</taxon>
        <taxon>Micrococcaceae</taxon>
        <taxon>Arthrobacter</taxon>
    </lineage>
</organism>
<proteinExistence type="inferred from homology"/>
<dbReference type="Pfam" id="PF02770">
    <property type="entry name" value="Acyl-CoA_dh_M"/>
    <property type="match status" value="1"/>
</dbReference>
<dbReference type="InterPro" id="IPR006091">
    <property type="entry name" value="Acyl-CoA_Oxase/DH_mid-dom"/>
</dbReference>
<dbReference type="PIRSF" id="PIRSF016578">
    <property type="entry name" value="HsaA"/>
    <property type="match status" value="1"/>
</dbReference>
<sequence>MFELTQDQQAIRDMVREFASDALAPNAAKWDETKHFPVDVLAQAGELGMGAIYAAEEYGGSGLSRSDAVLIFEELSKADPSIAAYISIHNMVVWMIDTFGNADQRARWVPELASMQSLGSYCLTEPGAGSDAAALATKAERDGDEYVLNGVKQFISGAGSSSYYIVMARTSGAGPRGISAIVVPADTPGLSFGPSERKMGWNAQPTAQVIFTDLRVPVANRLGEEGSGFGIAMKGLNGGRLNMGACSLGGAQAALDKTVAYLKERTAFGKPLIEQSSLMFRLADMEMDLQTARTMLWRGADALDRGTDDVVKLCAIAKRVATDNAFKVANEALQLHGGYGYLSEYGLEKIVRDLRVHQILEGSNEIMQLIVGRTLAEA</sequence>
<dbReference type="InterPro" id="IPR009100">
    <property type="entry name" value="AcylCoA_DH/oxidase_NM_dom_sf"/>
</dbReference>
<dbReference type="KEGG" id="asun:KG104_10160"/>
<dbReference type="Pfam" id="PF02771">
    <property type="entry name" value="Acyl-CoA_dh_N"/>
    <property type="match status" value="1"/>
</dbReference>
<keyword evidence="6 8" id="KW-0274">FAD</keyword>
<evidence type="ECO:0000313" key="13">
    <source>
        <dbReference type="Proteomes" id="UP000680588"/>
    </source>
</evidence>
<evidence type="ECO:0000259" key="9">
    <source>
        <dbReference type="Pfam" id="PF00441"/>
    </source>
</evidence>
<dbReference type="PANTHER" id="PTHR43831:SF1">
    <property type="entry name" value="ISOBUTYRYL-COA DEHYDROGENASE, MITOCHONDRIAL"/>
    <property type="match status" value="1"/>
</dbReference>
<dbReference type="InterPro" id="IPR037069">
    <property type="entry name" value="AcylCoA_DH/ox_N_sf"/>
</dbReference>
<dbReference type="PROSITE" id="PS00072">
    <property type="entry name" value="ACYL_COA_DH_1"/>
    <property type="match status" value="1"/>
</dbReference>
<dbReference type="GO" id="GO:0003995">
    <property type="term" value="F:acyl-CoA dehydrogenase activity"/>
    <property type="evidence" value="ECO:0007669"/>
    <property type="project" value="InterPro"/>
</dbReference>
<dbReference type="FunFam" id="1.20.140.10:FF:000001">
    <property type="entry name" value="Acyl-CoA dehydrogenase"/>
    <property type="match status" value="1"/>
</dbReference>
<dbReference type="SUPFAM" id="SSF47203">
    <property type="entry name" value="Acyl-CoA dehydrogenase C-terminal domain-like"/>
    <property type="match status" value="1"/>
</dbReference>
<evidence type="ECO:0000259" key="11">
    <source>
        <dbReference type="Pfam" id="PF02771"/>
    </source>
</evidence>
<dbReference type="RefSeq" id="WP_104161170.1">
    <property type="nucleotide sequence ID" value="NZ_CP076456.1"/>
</dbReference>
<dbReference type="InterPro" id="IPR036250">
    <property type="entry name" value="AcylCo_DH-like_C"/>
</dbReference>
<evidence type="ECO:0000256" key="4">
    <source>
        <dbReference type="ARBA" id="ARBA00022456"/>
    </source>
</evidence>
<dbReference type="GO" id="GO:0050660">
    <property type="term" value="F:flavin adenine dinucleotide binding"/>
    <property type="evidence" value="ECO:0007669"/>
    <property type="project" value="InterPro"/>
</dbReference>
<dbReference type="SUPFAM" id="SSF56645">
    <property type="entry name" value="Acyl-CoA dehydrogenase NM domain-like"/>
    <property type="match status" value="1"/>
</dbReference>
<evidence type="ECO:0000313" key="12">
    <source>
        <dbReference type="EMBL" id="QWQ34907.1"/>
    </source>
</evidence>
<keyword evidence="5 8" id="KW-0285">Flavoprotein</keyword>
<dbReference type="EMBL" id="CP076456">
    <property type="protein sequence ID" value="QWQ34907.1"/>
    <property type="molecule type" value="Genomic_DNA"/>
</dbReference>
<evidence type="ECO:0000256" key="8">
    <source>
        <dbReference type="RuleBase" id="RU362125"/>
    </source>
</evidence>
<evidence type="ECO:0000259" key="10">
    <source>
        <dbReference type="Pfam" id="PF02770"/>
    </source>
</evidence>
<dbReference type="PROSITE" id="PS00073">
    <property type="entry name" value="ACYL_COA_DH_2"/>
    <property type="match status" value="1"/>
</dbReference>
<gene>
    <name evidence="12" type="ORF">KG104_10160</name>
</gene>
<dbReference type="Pfam" id="PF00441">
    <property type="entry name" value="Acyl-CoA_dh_1"/>
    <property type="match status" value="1"/>
</dbReference>
<comment type="cofactor">
    <cofactor evidence="1 8">
        <name>FAD</name>
        <dbReference type="ChEBI" id="CHEBI:57692"/>
    </cofactor>
</comment>
<accession>A0A975PE67</accession>
<feature type="domain" description="Acyl-CoA oxidase/dehydrogenase middle" evidence="10">
    <location>
        <begin position="121"/>
        <end position="213"/>
    </location>
</feature>
<dbReference type="Gene3D" id="1.10.540.10">
    <property type="entry name" value="Acyl-CoA dehydrogenase/oxidase, N-terminal domain"/>
    <property type="match status" value="1"/>
</dbReference>
<evidence type="ECO:0000256" key="3">
    <source>
        <dbReference type="ARBA" id="ARBA00009347"/>
    </source>
</evidence>
<dbReference type="InterPro" id="IPR006089">
    <property type="entry name" value="Acyl-CoA_DH_CS"/>
</dbReference>
<reference evidence="12" key="1">
    <citation type="submission" date="2021-06" db="EMBL/GenBank/DDBJ databases">
        <title>Novel species in genus Arthrobacter.</title>
        <authorList>
            <person name="Zhang G."/>
        </authorList>
    </citation>
    <scope>NUCLEOTIDE SEQUENCE</scope>
    <source>
        <strain evidence="12">Zg-ZUI122</strain>
    </source>
</reference>
<comment type="pathway">
    <text evidence="2">Amino-acid degradation; L-valine degradation.</text>
</comment>
<evidence type="ECO:0000256" key="5">
    <source>
        <dbReference type="ARBA" id="ARBA00022630"/>
    </source>
</evidence>
<dbReference type="InterPro" id="IPR009075">
    <property type="entry name" value="AcylCo_DH/oxidase_C"/>
</dbReference>
<dbReference type="FunFam" id="1.10.540.10:FF:000002">
    <property type="entry name" value="Acyl-CoA dehydrogenase FadE19"/>
    <property type="match status" value="1"/>
</dbReference>
<feature type="domain" description="Acyl-CoA dehydrogenase/oxidase N-terminal" evidence="11">
    <location>
        <begin position="5"/>
        <end position="115"/>
    </location>
</feature>
<dbReference type="PANTHER" id="PTHR43831">
    <property type="entry name" value="ISOBUTYRYL-COA DEHYDROGENASE"/>
    <property type="match status" value="1"/>
</dbReference>
<evidence type="ECO:0000256" key="7">
    <source>
        <dbReference type="ARBA" id="ARBA00023002"/>
    </source>
</evidence>
<dbReference type="InterPro" id="IPR046373">
    <property type="entry name" value="Acyl-CoA_Oxase/DH_mid-dom_sf"/>
</dbReference>
<comment type="similarity">
    <text evidence="3 8">Belongs to the acyl-CoA dehydrogenase family.</text>
</comment>
<dbReference type="InterPro" id="IPR052547">
    <property type="entry name" value="Mito_Isobutyryl-CoADH"/>
</dbReference>
<evidence type="ECO:0000256" key="2">
    <source>
        <dbReference type="ARBA" id="ARBA00005109"/>
    </source>
</evidence>